<dbReference type="PANTHER" id="PTHR13847:SF287">
    <property type="entry name" value="FAD-DEPENDENT OXIDOREDUCTASE DOMAIN-CONTAINING PROTEIN 1"/>
    <property type="match status" value="1"/>
</dbReference>
<dbReference type="AlphaFoldDB" id="A0A073IRH6"/>
<proteinExistence type="predicted"/>
<dbReference type="PANTHER" id="PTHR13847">
    <property type="entry name" value="SARCOSINE DEHYDROGENASE-RELATED"/>
    <property type="match status" value="1"/>
</dbReference>
<dbReference type="Pfam" id="PF01266">
    <property type="entry name" value="DAO"/>
    <property type="match status" value="1"/>
</dbReference>
<feature type="transmembrane region" description="Helical" evidence="2">
    <location>
        <begin position="12"/>
        <end position="30"/>
    </location>
</feature>
<dbReference type="InterPro" id="IPR036188">
    <property type="entry name" value="FAD/NAD-bd_sf"/>
</dbReference>
<dbReference type="GeneID" id="90983945"/>
<dbReference type="SUPFAM" id="SSF51905">
    <property type="entry name" value="FAD/NAD(P)-binding domain"/>
    <property type="match status" value="1"/>
</dbReference>
<accession>A0A073IRH6</accession>
<dbReference type="Gene3D" id="3.50.50.60">
    <property type="entry name" value="FAD/NAD(P)-binding domain"/>
    <property type="match status" value="1"/>
</dbReference>
<dbReference type="InterPro" id="IPR006076">
    <property type="entry name" value="FAD-dep_OxRdtase"/>
</dbReference>
<sequence length="398" mass="43540">MNEKLKTEADVVVLGGGIFGLASAYFLCRFGKKVILIEKKDVGSGASGSNEAWVWLSSRKQAVLPFARLSQQFYANFEETFGMDVEYNNCGGYIVAESEEEMKLFKPWVQGRWNEGMIEMQLLDAADFHARLPQVSKHVVGATWNPLDGCVNSILVCVALKDAIKAQGGEVWTQTDVTAINLKGSRVHEVECSRGTIRTDVVVNATGSWAAQIGKLVNVDIPILPNRMTVLVSEPIAPFMDTVMMSATYVFEELAKAKKLEAIEAGEVEELEAGYVYTQLRKGNLLLGSTEDFVGYDNLVNFECPVAIAKCINDLTPPLRNKKVNIIRSFANFFPYTKDDLPVMGAVPGVEGFVMASGLNGGGMALGLGCGFTIAQQVAFRDSMIPIEPFSITRKSLY</sequence>
<protein>
    <recommendedName>
        <fullName evidence="3">FAD dependent oxidoreductase domain-containing protein</fullName>
    </recommendedName>
</protein>
<gene>
    <name evidence="4" type="ORF">EH55_06660</name>
</gene>
<evidence type="ECO:0000256" key="2">
    <source>
        <dbReference type="SAM" id="Phobius"/>
    </source>
</evidence>
<organism evidence="4 5">
    <name type="scientific">Synergistes jonesii</name>
    <dbReference type="NCBI Taxonomy" id="2754"/>
    <lineage>
        <taxon>Bacteria</taxon>
        <taxon>Thermotogati</taxon>
        <taxon>Synergistota</taxon>
        <taxon>Synergistia</taxon>
        <taxon>Synergistales</taxon>
        <taxon>Synergistaceae</taxon>
        <taxon>Synergistes</taxon>
    </lineage>
</organism>
<dbReference type="Proteomes" id="UP000027665">
    <property type="component" value="Unassembled WGS sequence"/>
</dbReference>
<dbReference type="eggNOG" id="COG0665">
    <property type="taxonomic scope" value="Bacteria"/>
</dbReference>
<dbReference type="OrthoDB" id="9794226at2"/>
<dbReference type="RefSeq" id="WP_037976810.1">
    <property type="nucleotide sequence ID" value="NZ_JAWRIX010000018.1"/>
</dbReference>
<evidence type="ECO:0000259" key="3">
    <source>
        <dbReference type="Pfam" id="PF01266"/>
    </source>
</evidence>
<dbReference type="GO" id="GO:0016491">
    <property type="term" value="F:oxidoreductase activity"/>
    <property type="evidence" value="ECO:0007669"/>
    <property type="project" value="UniProtKB-KW"/>
</dbReference>
<keyword evidence="2" id="KW-0812">Transmembrane</keyword>
<dbReference type="STRING" id="2754.EH55_06660"/>
<keyword evidence="5" id="KW-1185">Reference proteome</keyword>
<dbReference type="Gene3D" id="3.30.9.10">
    <property type="entry name" value="D-Amino Acid Oxidase, subunit A, domain 2"/>
    <property type="match status" value="1"/>
</dbReference>
<comment type="caution">
    <text evidence="4">The sequence shown here is derived from an EMBL/GenBank/DDBJ whole genome shotgun (WGS) entry which is preliminary data.</text>
</comment>
<dbReference type="GO" id="GO:0005737">
    <property type="term" value="C:cytoplasm"/>
    <property type="evidence" value="ECO:0007669"/>
    <property type="project" value="TreeGrafter"/>
</dbReference>
<name>A0A073IRH6_9BACT</name>
<reference evidence="4 5" key="1">
    <citation type="submission" date="2014-04" db="EMBL/GenBank/DDBJ databases">
        <title>Draft Genome Sequence of Synergistes jonesii.</title>
        <authorList>
            <person name="Coil D.A."/>
            <person name="Eisen J.A."/>
            <person name="Holland-Moritz H.E."/>
        </authorList>
    </citation>
    <scope>NUCLEOTIDE SEQUENCE [LARGE SCALE GENOMIC DNA]</scope>
    <source>
        <strain evidence="4 5">78-1</strain>
    </source>
</reference>
<evidence type="ECO:0000313" key="4">
    <source>
        <dbReference type="EMBL" id="KEJ92056.1"/>
    </source>
</evidence>
<keyword evidence="1" id="KW-0560">Oxidoreductase</keyword>
<keyword evidence="2" id="KW-1133">Transmembrane helix</keyword>
<dbReference type="EMBL" id="JMKI01000036">
    <property type="protein sequence ID" value="KEJ92056.1"/>
    <property type="molecule type" value="Genomic_DNA"/>
</dbReference>
<keyword evidence="2" id="KW-0472">Membrane</keyword>
<evidence type="ECO:0000313" key="5">
    <source>
        <dbReference type="Proteomes" id="UP000027665"/>
    </source>
</evidence>
<evidence type="ECO:0000256" key="1">
    <source>
        <dbReference type="ARBA" id="ARBA00023002"/>
    </source>
</evidence>
<feature type="domain" description="FAD dependent oxidoreductase" evidence="3">
    <location>
        <begin position="10"/>
        <end position="376"/>
    </location>
</feature>